<dbReference type="GO" id="GO:0005886">
    <property type="term" value="C:plasma membrane"/>
    <property type="evidence" value="ECO:0007669"/>
    <property type="project" value="UniProtKB-SubCell"/>
</dbReference>
<dbReference type="Proteomes" id="UP000807353">
    <property type="component" value="Unassembled WGS sequence"/>
</dbReference>
<evidence type="ECO:0000256" key="8">
    <source>
        <dbReference type="SAM" id="MobiDB-lite"/>
    </source>
</evidence>
<feature type="transmembrane region" description="Helical" evidence="9">
    <location>
        <begin position="564"/>
        <end position="585"/>
    </location>
</feature>
<dbReference type="InterPro" id="IPR045863">
    <property type="entry name" value="CorA_TM1_TM2"/>
</dbReference>
<evidence type="ECO:0000256" key="9">
    <source>
        <dbReference type="SAM" id="Phobius"/>
    </source>
</evidence>
<dbReference type="SUPFAM" id="SSF144083">
    <property type="entry name" value="Magnesium transport protein CorA, transmembrane region"/>
    <property type="match status" value="1"/>
</dbReference>
<evidence type="ECO:0000256" key="3">
    <source>
        <dbReference type="ARBA" id="ARBA00022448"/>
    </source>
</evidence>
<comment type="subcellular location">
    <subcellularLocation>
        <location evidence="1">Cell membrane</location>
        <topology evidence="1">Multi-pass membrane protein</topology>
    </subcellularLocation>
</comment>
<dbReference type="GO" id="GO:0000287">
    <property type="term" value="F:magnesium ion binding"/>
    <property type="evidence" value="ECO:0007669"/>
    <property type="project" value="TreeGrafter"/>
</dbReference>
<keyword evidence="6 9" id="KW-1133">Transmembrane helix</keyword>
<organism evidence="10 11">
    <name type="scientific">Collybia nuda</name>
    <dbReference type="NCBI Taxonomy" id="64659"/>
    <lineage>
        <taxon>Eukaryota</taxon>
        <taxon>Fungi</taxon>
        <taxon>Dikarya</taxon>
        <taxon>Basidiomycota</taxon>
        <taxon>Agaricomycotina</taxon>
        <taxon>Agaricomycetes</taxon>
        <taxon>Agaricomycetidae</taxon>
        <taxon>Agaricales</taxon>
        <taxon>Tricholomatineae</taxon>
        <taxon>Clitocybaceae</taxon>
        <taxon>Collybia</taxon>
    </lineage>
</organism>
<dbReference type="OrthoDB" id="165352at2759"/>
<feature type="region of interest" description="Disordered" evidence="8">
    <location>
        <begin position="1"/>
        <end position="93"/>
    </location>
</feature>
<evidence type="ECO:0000256" key="1">
    <source>
        <dbReference type="ARBA" id="ARBA00004651"/>
    </source>
</evidence>
<gene>
    <name evidence="10" type="ORF">BDZ94DRAFT_16039</name>
</gene>
<evidence type="ECO:0000256" key="7">
    <source>
        <dbReference type="ARBA" id="ARBA00023136"/>
    </source>
</evidence>
<keyword evidence="11" id="KW-1185">Reference proteome</keyword>
<reference evidence="10" key="1">
    <citation type="submission" date="2020-11" db="EMBL/GenBank/DDBJ databases">
        <authorList>
            <consortium name="DOE Joint Genome Institute"/>
            <person name="Ahrendt S."/>
            <person name="Riley R."/>
            <person name="Andreopoulos W."/>
            <person name="Labutti K."/>
            <person name="Pangilinan J."/>
            <person name="Ruiz-Duenas F.J."/>
            <person name="Barrasa J.M."/>
            <person name="Sanchez-Garcia M."/>
            <person name="Camarero S."/>
            <person name="Miyauchi S."/>
            <person name="Serrano A."/>
            <person name="Linde D."/>
            <person name="Babiker R."/>
            <person name="Drula E."/>
            <person name="Ayuso-Fernandez I."/>
            <person name="Pacheco R."/>
            <person name="Padilla G."/>
            <person name="Ferreira P."/>
            <person name="Barriuso J."/>
            <person name="Kellner H."/>
            <person name="Castanera R."/>
            <person name="Alfaro M."/>
            <person name="Ramirez L."/>
            <person name="Pisabarro A.G."/>
            <person name="Kuo A."/>
            <person name="Tritt A."/>
            <person name="Lipzen A."/>
            <person name="He G."/>
            <person name="Yan M."/>
            <person name="Ng V."/>
            <person name="Cullen D."/>
            <person name="Martin F."/>
            <person name="Rosso M.-N."/>
            <person name="Henrissat B."/>
            <person name="Hibbett D."/>
            <person name="Martinez A.T."/>
            <person name="Grigoriev I.V."/>
        </authorList>
    </citation>
    <scope>NUCLEOTIDE SEQUENCE</scope>
    <source>
        <strain evidence="10">CBS 247.69</strain>
    </source>
</reference>
<keyword evidence="5 9" id="KW-0812">Transmembrane</keyword>
<evidence type="ECO:0000313" key="10">
    <source>
        <dbReference type="EMBL" id="KAF9469645.1"/>
    </source>
</evidence>
<evidence type="ECO:0000256" key="6">
    <source>
        <dbReference type="ARBA" id="ARBA00022989"/>
    </source>
</evidence>
<dbReference type="GO" id="GO:0050897">
    <property type="term" value="F:cobalt ion binding"/>
    <property type="evidence" value="ECO:0007669"/>
    <property type="project" value="TreeGrafter"/>
</dbReference>
<sequence>MPRENSFTDSEGRSLTPDMEEQGDGRESLEGMAVSPTYNSPAQRTPHVRMNASSEPPRSGRPNPVTSPTSRQSIRSRMTHHTNATNQRPSAWSGMTPLEKFRAAARRVIALHRSTTLLSGGGGRIGAEPGVNPRRASAEALYGHIREDCEIEVVDYSSVRSSFGHMTNREFINLMGDPGASQRDPWVKVRWINIGGISWDVIKALSIKYDLHPLALEDIFHTRSQNRSKADYYPKHLFLRVLCHQLGEPDELDGLSSSQSPTLTGELRSASPLPMEEPEDESEDFNEKDDVTLHGSGPNSRQSTTRKKKRMLFLNKNEKDLEAMMGPDSSGSRLTKLMKAEGAVTQARQKQEEHEISLEALKRGDRVNVKVSPMFLFLFRDGTVISIHPTPNLSFTAPISKRLRQRDTGLRTSADPSMLVHALLDLIVDNALEVIDEYHKKINKFERAILLKPQMKTVRSLHILSGDLILHKRTLEPIKTMIYGLRRYDLDRCAALIDTSNPENEGVKVVGFMSHKSKIYLADVFDHMDYILTSLDMFAGIAENLIGYTFNLASYEMNEVMRRLTLATIIFLPLTLLTGYFGMNFNLMWSVQQNSDLLFWEIAIPLMVLIIPLFTLPDIKRAIHYVHKRMTTKKAIKVLFSQ</sequence>
<dbReference type="Gene3D" id="3.30.460.20">
    <property type="entry name" value="CorA soluble domain-like"/>
    <property type="match status" value="1"/>
</dbReference>
<evidence type="ECO:0000256" key="2">
    <source>
        <dbReference type="ARBA" id="ARBA00009765"/>
    </source>
</evidence>
<evidence type="ECO:0000313" key="11">
    <source>
        <dbReference type="Proteomes" id="UP000807353"/>
    </source>
</evidence>
<dbReference type="Gene3D" id="1.20.58.340">
    <property type="entry name" value="Magnesium transport protein CorA, transmembrane region"/>
    <property type="match status" value="2"/>
</dbReference>
<keyword evidence="4" id="KW-1003">Cell membrane</keyword>
<keyword evidence="7 9" id="KW-0472">Membrane</keyword>
<comment type="similarity">
    <text evidence="2">Belongs to the CorA metal ion transporter (MIT) (TC 1.A.35) family.</text>
</comment>
<dbReference type="PANTHER" id="PTHR46494:SF1">
    <property type="entry name" value="CORA FAMILY METAL ION TRANSPORTER (EUROFUNG)"/>
    <property type="match status" value="1"/>
</dbReference>
<protein>
    <submittedName>
        <fullName evidence="10">Magnesium transporter</fullName>
    </submittedName>
</protein>
<dbReference type="GO" id="GO:0015087">
    <property type="term" value="F:cobalt ion transmembrane transporter activity"/>
    <property type="evidence" value="ECO:0007669"/>
    <property type="project" value="TreeGrafter"/>
</dbReference>
<dbReference type="GO" id="GO:0015095">
    <property type="term" value="F:magnesium ion transmembrane transporter activity"/>
    <property type="evidence" value="ECO:0007669"/>
    <property type="project" value="TreeGrafter"/>
</dbReference>
<feature type="region of interest" description="Disordered" evidence="8">
    <location>
        <begin position="251"/>
        <end position="312"/>
    </location>
</feature>
<dbReference type="Pfam" id="PF01544">
    <property type="entry name" value="CorA"/>
    <property type="match status" value="1"/>
</dbReference>
<keyword evidence="3" id="KW-0813">Transport</keyword>
<feature type="compositionally biased region" description="Polar residues" evidence="8">
    <location>
        <begin position="64"/>
        <end position="90"/>
    </location>
</feature>
<dbReference type="EMBL" id="MU150229">
    <property type="protein sequence ID" value="KAF9469645.1"/>
    <property type="molecule type" value="Genomic_DNA"/>
</dbReference>
<feature type="compositionally biased region" description="Acidic residues" evidence="8">
    <location>
        <begin position="276"/>
        <end position="287"/>
    </location>
</feature>
<dbReference type="PANTHER" id="PTHR46494">
    <property type="entry name" value="CORA FAMILY METAL ION TRANSPORTER (EUROFUNG)"/>
    <property type="match status" value="1"/>
</dbReference>
<evidence type="ECO:0000256" key="4">
    <source>
        <dbReference type="ARBA" id="ARBA00022475"/>
    </source>
</evidence>
<dbReference type="SUPFAM" id="SSF143865">
    <property type="entry name" value="CorA soluble domain-like"/>
    <property type="match status" value="1"/>
</dbReference>
<dbReference type="InterPro" id="IPR002523">
    <property type="entry name" value="MgTranspt_CorA/ZnTranspt_ZntB"/>
</dbReference>
<accession>A0A9P6CPX2</accession>
<comment type="caution">
    <text evidence="10">The sequence shown here is derived from an EMBL/GenBank/DDBJ whole genome shotgun (WGS) entry which is preliminary data.</text>
</comment>
<feature type="transmembrane region" description="Helical" evidence="9">
    <location>
        <begin position="597"/>
        <end position="619"/>
    </location>
</feature>
<evidence type="ECO:0000256" key="5">
    <source>
        <dbReference type="ARBA" id="ARBA00022692"/>
    </source>
</evidence>
<proteinExistence type="inferred from homology"/>
<dbReference type="AlphaFoldDB" id="A0A9P6CPX2"/>
<name>A0A9P6CPX2_9AGAR</name>
<dbReference type="InterPro" id="IPR045861">
    <property type="entry name" value="CorA_cytoplasmic_dom"/>
</dbReference>